<dbReference type="Gene3D" id="2.60.120.620">
    <property type="entry name" value="q2cbj1_9rhob like domain"/>
    <property type="match status" value="1"/>
</dbReference>
<evidence type="ECO:0000313" key="8">
    <source>
        <dbReference type="EMBL" id="MFD2546911.1"/>
    </source>
</evidence>
<keyword evidence="6" id="KW-0408">Iron</keyword>
<evidence type="ECO:0000259" key="7">
    <source>
        <dbReference type="PROSITE" id="PS51471"/>
    </source>
</evidence>
<evidence type="ECO:0000256" key="4">
    <source>
        <dbReference type="ARBA" id="ARBA00022964"/>
    </source>
</evidence>
<evidence type="ECO:0000256" key="5">
    <source>
        <dbReference type="ARBA" id="ARBA00023002"/>
    </source>
</evidence>
<dbReference type="InterPro" id="IPR006620">
    <property type="entry name" value="Pro_4_hyd_alph"/>
</dbReference>
<feature type="domain" description="Fe2OG dioxygenase" evidence="7">
    <location>
        <begin position="106"/>
        <end position="207"/>
    </location>
</feature>
<comment type="caution">
    <text evidence="8">The sequence shown here is derived from an EMBL/GenBank/DDBJ whole genome shotgun (WGS) entry which is preliminary data.</text>
</comment>
<gene>
    <name evidence="8" type="ORF">ACFSR5_04530</name>
</gene>
<reference evidence="9" key="1">
    <citation type="journal article" date="2019" name="Int. J. Syst. Evol. Microbiol.">
        <title>The Global Catalogue of Microorganisms (GCM) 10K type strain sequencing project: providing services to taxonomists for standard genome sequencing and annotation.</title>
        <authorList>
            <consortium name="The Broad Institute Genomics Platform"/>
            <consortium name="The Broad Institute Genome Sequencing Center for Infectious Disease"/>
            <person name="Wu L."/>
            <person name="Ma J."/>
        </authorList>
    </citation>
    <scope>NUCLEOTIDE SEQUENCE [LARGE SCALE GENOMIC DNA]</scope>
    <source>
        <strain evidence="9">KCTC 42662</strain>
    </source>
</reference>
<accession>A0ABW5KD69</accession>
<comment type="cofactor">
    <cofactor evidence="1">
        <name>L-ascorbate</name>
        <dbReference type="ChEBI" id="CHEBI:38290"/>
    </cofactor>
</comment>
<keyword evidence="2" id="KW-0479">Metal-binding</keyword>
<dbReference type="RefSeq" id="WP_380901160.1">
    <property type="nucleotide sequence ID" value="NZ_JBHUEG010000007.1"/>
</dbReference>
<proteinExistence type="predicted"/>
<dbReference type="PANTHER" id="PTHR12907:SF26">
    <property type="entry name" value="HIF PROLYL HYDROXYLASE, ISOFORM C"/>
    <property type="match status" value="1"/>
</dbReference>
<keyword evidence="3" id="KW-0847">Vitamin C</keyword>
<dbReference type="InterPro" id="IPR044862">
    <property type="entry name" value="Pro_4_hyd_alph_FE2OG_OXY"/>
</dbReference>
<organism evidence="8 9">
    <name type="scientific">Sphingobacterium suaedae</name>
    <dbReference type="NCBI Taxonomy" id="1686402"/>
    <lineage>
        <taxon>Bacteria</taxon>
        <taxon>Pseudomonadati</taxon>
        <taxon>Bacteroidota</taxon>
        <taxon>Sphingobacteriia</taxon>
        <taxon>Sphingobacteriales</taxon>
        <taxon>Sphingobacteriaceae</taxon>
        <taxon>Sphingobacterium</taxon>
    </lineage>
</organism>
<dbReference type="SMART" id="SM00702">
    <property type="entry name" value="P4Hc"/>
    <property type="match status" value="1"/>
</dbReference>
<sequence length="214" mass="25149">MSTIQINPVYEQIIDGLLTQNFSVVDNFFTPEEAKVLREQVQKKHEEHTFKSAAIGQQQEEQVVKKIRSDSILWIDQALQDDVERVFFDKINDFIAYLNRTCYLGIEDSEFHYAVYKPGTFYKRHLDVFRNDQRRTLSVVFYLNDEVWSSTYGGQLTLYLPREGGQETEVEIPPILGRLAIFDSRLIEHEVKEVNRTRYSITGWLKNRGESILF</sequence>
<keyword evidence="5" id="KW-0560">Oxidoreductase</keyword>
<protein>
    <submittedName>
        <fullName evidence="8">2OG-Fe(II) oxygenase</fullName>
    </submittedName>
</protein>
<dbReference type="Pfam" id="PF13640">
    <property type="entry name" value="2OG-FeII_Oxy_3"/>
    <property type="match status" value="1"/>
</dbReference>
<evidence type="ECO:0000256" key="1">
    <source>
        <dbReference type="ARBA" id="ARBA00001961"/>
    </source>
</evidence>
<dbReference type="InterPro" id="IPR005123">
    <property type="entry name" value="Oxoglu/Fe-dep_dioxygenase_dom"/>
</dbReference>
<dbReference type="PROSITE" id="PS51471">
    <property type="entry name" value="FE2OG_OXY"/>
    <property type="match status" value="1"/>
</dbReference>
<keyword evidence="4" id="KW-0223">Dioxygenase</keyword>
<dbReference type="InterPro" id="IPR051559">
    <property type="entry name" value="HIF_prolyl_hydroxylases"/>
</dbReference>
<evidence type="ECO:0000313" key="9">
    <source>
        <dbReference type="Proteomes" id="UP001597545"/>
    </source>
</evidence>
<dbReference type="PANTHER" id="PTHR12907">
    <property type="entry name" value="EGL NINE HOMOLOG-RELATED"/>
    <property type="match status" value="1"/>
</dbReference>
<evidence type="ECO:0000256" key="6">
    <source>
        <dbReference type="ARBA" id="ARBA00023004"/>
    </source>
</evidence>
<evidence type="ECO:0000256" key="2">
    <source>
        <dbReference type="ARBA" id="ARBA00022723"/>
    </source>
</evidence>
<dbReference type="EMBL" id="JBHULR010000003">
    <property type="protein sequence ID" value="MFD2546911.1"/>
    <property type="molecule type" value="Genomic_DNA"/>
</dbReference>
<name>A0ABW5KD69_9SPHI</name>
<dbReference type="Proteomes" id="UP001597545">
    <property type="component" value="Unassembled WGS sequence"/>
</dbReference>
<evidence type="ECO:0000256" key="3">
    <source>
        <dbReference type="ARBA" id="ARBA00022896"/>
    </source>
</evidence>
<keyword evidence="9" id="KW-1185">Reference proteome</keyword>